<dbReference type="EMBL" id="QGNA01000002">
    <property type="protein sequence ID" value="PWS37605.1"/>
    <property type="molecule type" value="Genomic_DNA"/>
</dbReference>
<dbReference type="RefSeq" id="WP_109870713.1">
    <property type="nucleotide sequence ID" value="NZ_QGNA01000002.1"/>
</dbReference>
<evidence type="ECO:0000313" key="2">
    <source>
        <dbReference type="Proteomes" id="UP000245765"/>
    </source>
</evidence>
<comment type="caution">
    <text evidence="1">The sequence shown here is derived from an EMBL/GenBank/DDBJ whole genome shotgun (WGS) entry which is preliminary data.</text>
</comment>
<dbReference type="OrthoDB" id="9799891at2"/>
<gene>
    <name evidence="1" type="ORF">DFH01_12355</name>
</gene>
<organism evidence="1 2">
    <name type="scientific">Falsiroseomonas bella</name>
    <dbReference type="NCBI Taxonomy" id="2184016"/>
    <lineage>
        <taxon>Bacteria</taxon>
        <taxon>Pseudomonadati</taxon>
        <taxon>Pseudomonadota</taxon>
        <taxon>Alphaproteobacteria</taxon>
        <taxon>Acetobacterales</taxon>
        <taxon>Roseomonadaceae</taxon>
        <taxon>Falsiroseomonas</taxon>
    </lineage>
</organism>
<dbReference type="Proteomes" id="UP000245765">
    <property type="component" value="Unassembled WGS sequence"/>
</dbReference>
<keyword evidence="2" id="KW-1185">Reference proteome</keyword>
<accession>A0A317FFN9</accession>
<protein>
    <submittedName>
        <fullName evidence="1">Phage tail protein</fullName>
    </submittedName>
</protein>
<name>A0A317FFN9_9PROT</name>
<reference evidence="2" key="1">
    <citation type="submission" date="2018-05" db="EMBL/GenBank/DDBJ databases">
        <authorList>
            <person name="Du Z."/>
            <person name="Wang X."/>
        </authorList>
    </citation>
    <scope>NUCLEOTIDE SEQUENCE [LARGE SCALE GENOMIC DNA]</scope>
    <source>
        <strain evidence="2">CQN31</strain>
    </source>
</reference>
<dbReference type="InterPro" id="IPR011747">
    <property type="entry name" value="CHP02241"/>
</dbReference>
<dbReference type="InterPro" id="IPR010667">
    <property type="entry name" value="Phage_T4_Gp19"/>
</dbReference>
<dbReference type="Pfam" id="PF06841">
    <property type="entry name" value="Phage_T4_gp19"/>
    <property type="match status" value="1"/>
</dbReference>
<dbReference type="NCBIfam" id="TIGR02241">
    <property type="entry name" value="conserved hypothetical phage tail region protein"/>
    <property type="match status" value="1"/>
</dbReference>
<dbReference type="PANTHER" id="PTHR38009">
    <property type="entry name" value="CONSERVED HYPOTHETICAL PHAGE TAIL PROTEIN"/>
    <property type="match status" value="1"/>
</dbReference>
<sequence length="151" mass="16482">MAVTRDDPYGAFNFKVTITPNSGTEIRAGFSDVSGLSTEVTYADYRDGTDAANRPRKVALMYKAGDVTLKRGLIGRLDLYQWIDQARQGKLDAKATVVVELMSEDRSDVVMSWKLINARPSKLTGPTLAAKGGTDVAMEELALVCEDISME</sequence>
<dbReference type="AlphaFoldDB" id="A0A317FFN9"/>
<proteinExistence type="predicted"/>
<evidence type="ECO:0000313" key="1">
    <source>
        <dbReference type="EMBL" id="PWS37605.1"/>
    </source>
</evidence>
<dbReference type="GO" id="GO:0005198">
    <property type="term" value="F:structural molecule activity"/>
    <property type="evidence" value="ECO:0007669"/>
    <property type="project" value="InterPro"/>
</dbReference>
<dbReference type="PANTHER" id="PTHR38009:SF1">
    <property type="entry name" value="CONSERVED HYPOTHETICAL PHAGE TAIL PROTEIN"/>
    <property type="match status" value="1"/>
</dbReference>